<proteinExistence type="predicted"/>
<dbReference type="NCBIfam" id="TIGR02595">
    <property type="entry name" value="PEP_CTERM"/>
    <property type="match status" value="1"/>
</dbReference>
<dbReference type="Pfam" id="PF07589">
    <property type="entry name" value="PEP-CTERM"/>
    <property type="match status" value="1"/>
</dbReference>
<reference evidence="3 4" key="1">
    <citation type="submission" date="2019-08" db="EMBL/GenBank/DDBJ databases">
        <title>Deep-cultivation of Planctomycetes and their phenomic and genomic characterization uncovers novel biology.</title>
        <authorList>
            <person name="Wiegand S."/>
            <person name="Jogler M."/>
            <person name="Boedeker C."/>
            <person name="Pinto D."/>
            <person name="Vollmers J."/>
            <person name="Rivas-Marin E."/>
            <person name="Kohn T."/>
            <person name="Peeters S.H."/>
            <person name="Heuer A."/>
            <person name="Rast P."/>
            <person name="Oberbeckmann S."/>
            <person name="Bunk B."/>
            <person name="Jeske O."/>
            <person name="Meyerdierks A."/>
            <person name="Storesund J.E."/>
            <person name="Kallscheuer N."/>
            <person name="Luecker S."/>
            <person name="Lage O.M."/>
            <person name="Pohl T."/>
            <person name="Merkel B.J."/>
            <person name="Hornburger P."/>
            <person name="Mueller R.-W."/>
            <person name="Bruemmer F."/>
            <person name="Labrenz M."/>
            <person name="Spormann A.M."/>
            <person name="Op den Camp H."/>
            <person name="Overmann J."/>
            <person name="Amann R."/>
            <person name="Jetten M.S.M."/>
            <person name="Mascher T."/>
            <person name="Medema M.H."/>
            <person name="Devos D.P."/>
            <person name="Kaster A.-K."/>
            <person name="Ovreas L."/>
            <person name="Rohde M."/>
            <person name="Galperin M.Y."/>
            <person name="Jogler C."/>
        </authorList>
    </citation>
    <scope>NUCLEOTIDE SEQUENCE [LARGE SCALE GENOMIC DNA]</scope>
    <source>
        <strain evidence="3 4">OJF2</strain>
    </source>
</reference>
<dbReference type="AlphaFoldDB" id="A0A5B9WGE5"/>
<dbReference type="KEGG" id="agv:OJF2_76970"/>
<evidence type="ECO:0000313" key="3">
    <source>
        <dbReference type="EMBL" id="QEH39085.1"/>
    </source>
</evidence>
<feature type="chain" id="PRO_5022932645" description="Ice-binding protein C-terminal domain-containing protein" evidence="1">
    <location>
        <begin position="20"/>
        <end position="200"/>
    </location>
</feature>
<evidence type="ECO:0000313" key="4">
    <source>
        <dbReference type="Proteomes" id="UP000324233"/>
    </source>
</evidence>
<keyword evidence="1" id="KW-0732">Signal</keyword>
<evidence type="ECO:0000256" key="1">
    <source>
        <dbReference type="SAM" id="SignalP"/>
    </source>
</evidence>
<dbReference type="InterPro" id="IPR013424">
    <property type="entry name" value="Ice-binding_C"/>
</dbReference>
<feature type="signal peptide" evidence="1">
    <location>
        <begin position="1"/>
        <end position="19"/>
    </location>
</feature>
<gene>
    <name evidence="3" type="ORF">OJF2_76970</name>
</gene>
<evidence type="ECO:0000259" key="2">
    <source>
        <dbReference type="Pfam" id="PF07589"/>
    </source>
</evidence>
<dbReference type="EMBL" id="CP042997">
    <property type="protein sequence ID" value="QEH39085.1"/>
    <property type="molecule type" value="Genomic_DNA"/>
</dbReference>
<protein>
    <recommendedName>
        <fullName evidence="2">Ice-binding protein C-terminal domain-containing protein</fullName>
    </recommendedName>
</protein>
<name>A0A5B9WGE5_9BACT</name>
<dbReference type="PROSITE" id="PS51257">
    <property type="entry name" value="PROKAR_LIPOPROTEIN"/>
    <property type="match status" value="1"/>
</dbReference>
<accession>A0A5B9WGE5</accession>
<feature type="domain" description="Ice-binding protein C-terminal" evidence="2">
    <location>
        <begin position="169"/>
        <end position="193"/>
    </location>
</feature>
<keyword evidence="4" id="KW-1185">Reference proteome</keyword>
<sequence precursor="true">MSNRFAGTFAALIACVALAPEAGAGNITIISTPTGPGGTGTAVIDATTPSAADVSLEFTAVAPISITLTVDGPGGYLVHTNAGTGGILNDTGVPWTSLLWEVSGPAGTGANIAGFDNPQYFANADIKPGYILLDQGTVPPGAQYNFDLGFTTTQAGTITLTFIPNGTAPVPEPASLVLLGLAAAIVPLACRRRSRARDDR</sequence>
<dbReference type="Proteomes" id="UP000324233">
    <property type="component" value="Chromosome"/>
</dbReference>
<organism evidence="3 4">
    <name type="scientific">Aquisphaera giovannonii</name>
    <dbReference type="NCBI Taxonomy" id="406548"/>
    <lineage>
        <taxon>Bacteria</taxon>
        <taxon>Pseudomonadati</taxon>
        <taxon>Planctomycetota</taxon>
        <taxon>Planctomycetia</taxon>
        <taxon>Isosphaerales</taxon>
        <taxon>Isosphaeraceae</taxon>
        <taxon>Aquisphaera</taxon>
    </lineage>
</organism>